<gene>
    <name evidence="1" type="ORF">FD31_GL001243</name>
</gene>
<sequence length="73" mass="7888">MEIKLNLKSSEITNLKVLSSLSDNALNTLVLLNSNNINVTATVSIPINGDIPTQKNTKKSLIELSNLGLIKLN</sequence>
<comment type="caution">
    <text evidence="1">The sequence shown here is derived from an EMBL/GenBank/DDBJ whole genome shotgun (WGS) entry which is preliminary data.</text>
</comment>
<keyword evidence="2" id="KW-1185">Reference proteome</keyword>
<accession>A0A0R1WBQ9</accession>
<proteinExistence type="predicted"/>
<evidence type="ECO:0000313" key="1">
    <source>
        <dbReference type="EMBL" id="KRM15390.1"/>
    </source>
</evidence>
<protein>
    <submittedName>
        <fullName evidence="1">Uncharacterized protein</fullName>
    </submittedName>
</protein>
<dbReference type="PATRIC" id="fig|1423774.3.peg.1292"/>
<reference evidence="1 2" key="1">
    <citation type="journal article" date="2015" name="Genome Announc.">
        <title>Expanding the biotechnology potential of lactobacilli through comparative genomics of 213 strains and associated genera.</title>
        <authorList>
            <person name="Sun Z."/>
            <person name="Harris H.M."/>
            <person name="McCann A."/>
            <person name="Guo C."/>
            <person name="Argimon S."/>
            <person name="Zhang W."/>
            <person name="Yang X."/>
            <person name="Jeffery I.B."/>
            <person name="Cooney J.C."/>
            <person name="Kagawa T.F."/>
            <person name="Liu W."/>
            <person name="Song Y."/>
            <person name="Salvetti E."/>
            <person name="Wrobel A."/>
            <person name="Rasinkangas P."/>
            <person name="Parkhill J."/>
            <person name="Rea M.C."/>
            <person name="O'Sullivan O."/>
            <person name="Ritari J."/>
            <person name="Douillard F.P."/>
            <person name="Paul Ross R."/>
            <person name="Yang R."/>
            <person name="Briner A.E."/>
            <person name="Felis G.E."/>
            <person name="de Vos W.M."/>
            <person name="Barrangou R."/>
            <person name="Klaenhammer T.R."/>
            <person name="Caufield P.W."/>
            <person name="Cui Y."/>
            <person name="Zhang H."/>
            <person name="O'Toole P.W."/>
        </authorList>
    </citation>
    <scope>NUCLEOTIDE SEQUENCE [LARGE SCALE GENOMIC DNA]</scope>
    <source>
        <strain evidence="1 2">DSM 16982</strain>
    </source>
</reference>
<dbReference type="STRING" id="1423774.FD31_GL001243"/>
<evidence type="ECO:0000313" key="2">
    <source>
        <dbReference type="Proteomes" id="UP000051302"/>
    </source>
</evidence>
<name>A0A0R1WBQ9_9LACO</name>
<dbReference type="AlphaFoldDB" id="A0A0R1WBQ9"/>
<organism evidence="1 2">
    <name type="scientific">Companilactobacillus nantensis DSM 16982</name>
    <dbReference type="NCBI Taxonomy" id="1423774"/>
    <lineage>
        <taxon>Bacteria</taxon>
        <taxon>Bacillati</taxon>
        <taxon>Bacillota</taxon>
        <taxon>Bacilli</taxon>
        <taxon>Lactobacillales</taxon>
        <taxon>Lactobacillaceae</taxon>
        <taxon>Companilactobacillus</taxon>
    </lineage>
</organism>
<dbReference type="Proteomes" id="UP000051302">
    <property type="component" value="Unassembled WGS sequence"/>
</dbReference>
<dbReference type="EMBL" id="AZFV01000023">
    <property type="protein sequence ID" value="KRM15390.1"/>
    <property type="molecule type" value="Genomic_DNA"/>
</dbReference>
<dbReference type="RefSeq" id="WP_057892659.1">
    <property type="nucleotide sequence ID" value="NZ_AZFV01000023.1"/>
</dbReference>